<sequence>GKAGRLETQNELSKVTAGEEFARMKTQSQAQRRGEKAEDLSGLVGGLAGAGASAYGAYRQKQVSDALTKEMGMPDTFGMSPEQASIVRSHIMYGERGKEREPFRFPEGWLNFNIQDLAELAKNTGQDFEYLEWLQNKMLMEQNSSSMMNRNFYKR</sequence>
<protein>
    <submittedName>
        <fullName evidence="2">Uncharacterized protein</fullName>
    </submittedName>
</protein>
<dbReference type="EMBL" id="BARS01022613">
    <property type="protein sequence ID" value="GAG02037.1"/>
    <property type="molecule type" value="Genomic_DNA"/>
</dbReference>
<dbReference type="AlphaFoldDB" id="X0US34"/>
<evidence type="ECO:0000313" key="2">
    <source>
        <dbReference type="EMBL" id="GAG02037.1"/>
    </source>
</evidence>
<accession>X0US34</accession>
<comment type="caution">
    <text evidence="2">The sequence shown here is derived from an EMBL/GenBank/DDBJ whole genome shotgun (WGS) entry which is preliminary data.</text>
</comment>
<evidence type="ECO:0000256" key="1">
    <source>
        <dbReference type="SAM" id="MobiDB-lite"/>
    </source>
</evidence>
<feature type="region of interest" description="Disordered" evidence="1">
    <location>
        <begin position="1"/>
        <end position="39"/>
    </location>
</feature>
<name>X0US34_9ZZZZ</name>
<feature type="non-terminal residue" evidence="2">
    <location>
        <position position="1"/>
    </location>
</feature>
<proteinExistence type="predicted"/>
<organism evidence="2">
    <name type="scientific">marine sediment metagenome</name>
    <dbReference type="NCBI Taxonomy" id="412755"/>
    <lineage>
        <taxon>unclassified sequences</taxon>
        <taxon>metagenomes</taxon>
        <taxon>ecological metagenomes</taxon>
    </lineage>
</organism>
<gene>
    <name evidence="2" type="ORF">S01H1_36131</name>
</gene>
<reference evidence="2" key="1">
    <citation type="journal article" date="2014" name="Front. Microbiol.">
        <title>High frequency of phylogenetically diverse reductive dehalogenase-homologous genes in deep subseafloor sedimentary metagenomes.</title>
        <authorList>
            <person name="Kawai M."/>
            <person name="Futagami T."/>
            <person name="Toyoda A."/>
            <person name="Takaki Y."/>
            <person name="Nishi S."/>
            <person name="Hori S."/>
            <person name="Arai W."/>
            <person name="Tsubouchi T."/>
            <person name="Morono Y."/>
            <person name="Uchiyama I."/>
            <person name="Ito T."/>
            <person name="Fujiyama A."/>
            <person name="Inagaki F."/>
            <person name="Takami H."/>
        </authorList>
    </citation>
    <scope>NUCLEOTIDE SEQUENCE</scope>
    <source>
        <strain evidence="2">Expedition CK06-06</strain>
    </source>
</reference>